<feature type="non-terminal residue" evidence="12">
    <location>
        <position position="332"/>
    </location>
</feature>
<keyword evidence="3" id="KW-0127">Catecholamine biosynthesis</keyword>
<dbReference type="Proteomes" id="UP000288716">
    <property type="component" value="Unassembled WGS sequence"/>
</dbReference>
<name>A0A443SBE5_9ACAR</name>
<evidence type="ECO:0000256" key="10">
    <source>
        <dbReference type="PIRSR" id="PIRSR602129-50"/>
    </source>
</evidence>
<dbReference type="GO" id="GO:0019752">
    <property type="term" value="P:carboxylic acid metabolic process"/>
    <property type="evidence" value="ECO:0007669"/>
    <property type="project" value="InterPro"/>
</dbReference>
<evidence type="ECO:0000256" key="6">
    <source>
        <dbReference type="ARBA" id="ARBA00023239"/>
    </source>
</evidence>
<dbReference type="GO" id="GO:0042427">
    <property type="term" value="P:serotonin biosynthetic process"/>
    <property type="evidence" value="ECO:0007669"/>
    <property type="project" value="TreeGrafter"/>
</dbReference>
<dbReference type="Gene3D" id="3.40.640.10">
    <property type="entry name" value="Type I PLP-dependent aspartate aminotransferase-like (Major domain)"/>
    <property type="match status" value="1"/>
</dbReference>
<dbReference type="InterPro" id="IPR015421">
    <property type="entry name" value="PyrdxlP-dep_Trfase_major"/>
</dbReference>
<dbReference type="InterPro" id="IPR002129">
    <property type="entry name" value="PyrdxlP-dep_de-COase"/>
</dbReference>
<dbReference type="PRINTS" id="PR00800">
    <property type="entry name" value="YHDCRBOXLASE"/>
</dbReference>
<evidence type="ECO:0000256" key="4">
    <source>
        <dbReference type="ARBA" id="ARBA00022793"/>
    </source>
</evidence>
<dbReference type="VEuPathDB" id="VectorBase:LDEU007246"/>
<dbReference type="FunFam" id="1.20.1340.10:FF:000001">
    <property type="entry name" value="Histidine decarboxylase"/>
    <property type="match status" value="1"/>
</dbReference>
<comment type="similarity">
    <text evidence="11">Belongs to the group II decarboxylase family.</text>
</comment>
<accession>A0A443SBE5</accession>
<dbReference type="EMBL" id="NCKV01004398">
    <property type="protein sequence ID" value="RWS24794.1"/>
    <property type="molecule type" value="Genomic_DNA"/>
</dbReference>
<dbReference type="EC" id="4.1.1.28" evidence="7"/>
<dbReference type="AlphaFoldDB" id="A0A443SBE5"/>
<organism evidence="12 13">
    <name type="scientific">Leptotrombidium deliense</name>
    <dbReference type="NCBI Taxonomy" id="299467"/>
    <lineage>
        <taxon>Eukaryota</taxon>
        <taxon>Metazoa</taxon>
        <taxon>Ecdysozoa</taxon>
        <taxon>Arthropoda</taxon>
        <taxon>Chelicerata</taxon>
        <taxon>Arachnida</taxon>
        <taxon>Acari</taxon>
        <taxon>Acariformes</taxon>
        <taxon>Trombidiformes</taxon>
        <taxon>Prostigmata</taxon>
        <taxon>Anystina</taxon>
        <taxon>Parasitengona</taxon>
        <taxon>Trombiculoidea</taxon>
        <taxon>Trombiculidae</taxon>
        <taxon>Leptotrombidium</taxon>
    </lineage>
</organism>
<dbReference type="InterPro" id="IPR015424">
    <property type="entry name" value="PyrdxlP-dep_Trfase"/>
</dbReference>
<dbReference type="PANTHER" id="PTHR11999:SF167">
    <property type="entry name" value="AROMATIC-L-AMINO-ACID DECARBOXYLASE"/>
    <property type="match status" value="1"/>
</dbReference>
<sequence length="332" mass="37056">GYCYCAEVITISDSYNNWKGIIVANRSNCRETMNSNEFRTAAKQLVDYIADYIDNIRERPVLPSVQPFYIRSLIPECAPEEGEQWQQVFEDIEKIIMPGMTHWHSPRFHAYFPTANSYPAILADMLSSTLACIGFTWLASPACTELEMQMMDWFARMLDLPHHFLFSSGGNGGGVIQGTASEATLVALLGARNKAMAIHKNKENVLSKLVAYASQQSHSSVERAALLGAVTIRLLPTDENLSLRGDALVAQIESDLKDGLIPFFVVATLGTTNSDNTGEKYGLWLHIDAAYAGSSFICSEFRHYLNGVEFAESFNLNPHKWLLVNFDCSTMW</sequence>
<dbReference type="GO" id="GO:0006520">
    <property type="term" value="P:amino acid metabolic process"/>
    <property type="evidence" value="ECO:0007669"/>
    <property type="project" value="InterPro"/>
</dbReference>
<evidence type="ECO:0000256" key="5">
    <source>
        <dbReference type="ARBA" id="ARBA00022898"/>
    </source>
</evidence>
<dbReference type="GO" id="GO:0042423">
    <property type="term" value="P:catecholamine biosynthetic process"/>
    <property type="evidence" value="ECO:0007669"/>
    <property type="project" value="UniProtKB-KW"/>
</dbReference>
<comment type="caution">
    <text evidence="12">The sequence shown here is derived from an EMBL/GenBank/DDBJ whole genome shotgun (WGS) entry which is preliminary data.</text>
</comment>
<keyword evidence="4" id="KW-0210">Decarboxylase</keyword>
<proteinExistence type="inferred from homology"/>
<evidence type="ECO:0000313" key="13">
    <source>
        <dbReference type="Proteomes" id="UP000288716"/>
    </source>
</evidence>
<evidence type="ECO:0000256" key="8">
    <source>
        <dbReference type="ARBA" id="ARBA00040968"/>
    </source>
</evidence>
<dbReference type="GO" id="GO:0005737">
    <property type="term" value="C:cytoplasm"/>
    <property type="evidence" value="ECO:0007669"/>
    <property type="project" value="TreeGrafter"/>
</dbReference>
<evidence type="ECO:0000256" key="7">
    <source>
        <dbReference type="ARBA" id="ARBA00038886"/>
    </source>
</evidence>
<evidence type="ECO:0000256" key="9">
    <source>
        <dbReference type="ARBA" id="ARBA00041275"/>
    </source>
</evidence>
<evidence type="ECO:0000256" key="2">
    <source>
        <dbReference type="ARBA" id="ARBA00011738"/>
    </source>
</evidence>
<keyword evidence="6 11" id="KW-0456">Lyase</keyword>
<evidence type="ECO:0000313" key="12">
    <source>
        <dbReference type="EMBL" id="RWS24794.1"/>
    </source>
</evidence>
<comment type="cofactor">
    <cofactor evidence="1 10 11">
        <name>pyridoxal 5'-phosphate</name>
        <dbReference type="ChEBI" id="CHEBI:597326"/>
    </cofactor>
</comment>
<dbReference type="PANTHER" id="PTHR11999">
    <property type="entry name" value="GROUP II PYRIDOXAL-5-PHOSPHATE DECARBOXYLASE"/>
    <property type="match status" value="1"/>
</dbReference>
<dbReference type="InterPro" id="IPR010977">
    <property type="entry name" value="Aromatic_deC"/>
</dbReference>
<comment type="subunit">
    <text evidence="2">Homodimer.</text>
</comment>
<dbReference type="Gene3D" id="1.20.1340.10">
    <property type="entry name" value="dopa decarboxylase, N-terminal domain"/>
    <property type="match status" value="1"/>
</dbReference>
<reference evidence="12 13" key="1">
    <citation type="journal article" date="2018" name="Gigascience">
        <title>Genomes of trombidid mites reveal novel predicted allergens and laterally-transferred genes associated with secondary metabolism.</title>
        <authorList>
            <person name="Dong X."/>
            <person name="Chaisiri K."/>
            <person name="Xia D."/>
            <person name="Armstrong S.D."/>
            <person name="Fang Y."/>
            <person name="Donnelly M.J."/>
            <person name="Kadowaki T."/>
            <person name="McGarry J.W."/>
            <person name="Darby A.C."/>
            <person name="Makepeace B.L."/>
        </authorList>
    </citation>
    <scope>NUCLEOTIDE SEQUENCE [LARGE SCALE GENOMIC DNA]</scope>
    <source>
        <strain evidence="12">UoL-UT</strain>
    </source>
</reference>
<dbReference type="Pfam" id="PF00282">
    <property type="entry name" value="Pyridoxal_deC"/>
    <property type="match status" value="1"/>
</dbReference>
<keyword evidence="5 10" id="KW-0663">Pyridoxal phosphate</keyword>
<dbReference type="STRING" id="299467.A0A443SBE5"/>
<evidence type="ECO:0000256" key="3">
    <source>
        <dbReference type="ARBA" id="ARBA00022584"/>
    </source>
</evidence>
<feature type="non-terminal residue" evidence="12">
    <location>
        <position position="1"/>
    </location>
</feature>
<dbReference type="GO" id="GO:0004058">
    <property type="term" value="F:aromatic-L-amino-acid decarboxylase activity"/>
    <property type="evidence" value="ECO:0007669"/>
    <property type="project" value="UniProtKB-EC"/>
</dbReference>
<feature type="modified residue" description="N6-(pyridoxal phosphate)lysine" evidence="10">
    <location>
        <position position="320"/>
    </location>
</feature>
<dbReference type="SUPFAM" id="SSF53383">
    <property type="entry name" value="PLP-dependent transferases"/>
    <property type="match status" value="1"/>
</dbReference>
<evidence type="ECO:0000256" key="11">
    <source>
        <dbReference type="RuleBase" id="RU000382"/>
    </source>
</evidence>
<keyword evidence="13" id="KW-1185">Reference proteome</keyword>
<gene>
    <name evidence="12" type="ORF">B4U80_04801</name>
</gene>
<dbReference type="OrthoDB" id="639767at2759"/>
<evidence type="ECO:0000256" key="1">
    <source>
        <dbReference type="ARBA" id="ARBA00001933"/>
    </source>
</evidence>
<protein>
    <recommendedName>
        <fullName evidence="8">Aromatic-L-amino-acid decarboxylase</fullName>
        <ecNumber evidence="7">4.1.1.28</ecNumber>
    </recommendedName>
    <alternativeName>
        <fullName evidence="9">DOPA decarboxylase</fullName>
    </alternativeName>
</protein>
<dbReference type="GO" id="GO:0030170">
    <property type="term" value="F:pyridoxal phosphate binding"/>
    <property type="evidence" value="ECO:0007669"/>
    <property type="project" value="InterPro"/>
</dbReference>